<dbReference type="SUPFAM" id="SSF46785">
    <property type="entry name" value="Winged helix' DNA-binding domain"/>
    <property type="match status" value="1"/>
</dbReference>
<organism evidence="5 6">
    <name type="scientific">Propioniciclava tarda</name>
    <dbReference type="NCBI Taxonomy" id="433330"/>
    <lineage>
        <taxon>Bacteria</taxon>
        <taxon>Bacillati</taxon>
        <taxon>Actinomycetota</taxon>
        <taxon>Actinomycetes</taxon>
        <taxon>Propionibacteriales</taxon>
        <taxon>Propionibacteriaceae</taxon>
        <taxon>Propioniciclava</taxon>
    </lineage>
</organism>
<feature type="domain" description="HTH arsR-type" evidence="4">
    <location>
        <begin position="25"/>
        <end position="122"/>
    </location>
</feature>
<dbReference type="InterPro" id="IPR036388">
    <property type="entry name" value="WH-like_DNA-bd_sf"/>
</dbReference>
<dbReference type="CDD" id="cd00090">
    <property type="entry name" value="HTH_ARSR"/>
    <property type="match status" value="1"/>
</dbReference>
<sequence length="125" mass="13264">MTSLGALPVATSADVCCPGADCDLLPVQEASDLADVFRALGDPNRVRLLRYLAQSDGGTACACHLPEALGITQPTLSFHLRKLHDAGLVSREQRGRWVHWTVRPEALAGVKAFLDLPEPGSAGCC</sequence>
<dbReference type="InterPro" id="IPR001845">
    <property type="entry name" value="HTH_ArsR_DNA-bd_dom"/>
</dbReference>
<dbReference type="InterPro" id="IPR036390">
    <property type="entry name" value="WH_DNA-bd_sf"/>
</dbReference>
<dbReference type="Pfam" id="PF01022">
    <property type="entry name" value="HTH_5"/>
    <property type="match status" value="1"/>
</dbReference>
<proteinExistence type="predicted"/>
<dbReference type="PRINTS" id="PR00778">
    <property type="entry name" value="HTHARSR"/>
</dbReference>
<evidence type="ECO:0000256" key="2">
    <source>
        <dbReference type="ARBA" id="ARBA00023125"/>
    </source>
</evidence>
<dbReference type="OrthoDB" id="9798835at2"/>
<dbReference type="GO" id="GO:0003677">
    <property type="term" value="F:DNA binding"/>
    <property type="evidence" value="ECO:0007669"/>
    <property type="project" value="UniProtKB-KW"/>
</dbReference>
<dbReference type="InterPro" id="IPR011991">
    <property type="entry name" value="ArsR-like_HTH"/>
</dbReference>
<dbReference type="SMART" id="SM00418">
    <property type="entry name" value="HTH_ARSR"/>
    <property type="match status" value="1"/>
</dbReference>
<dbReference type="AlphaFoldDB" id="A0A4Q9KNM6"/>
<evidence type="ECO:0000313" key="6">
    <source>
        <dbReference type="Proteomes" id="UP000291933"/>
    </source>
</evidence>
<keyword evidence="1" id="KW-0805">Transcription regulation</keyword>
<keyword evidence="3" id="KW-0804">Transcription</keyword>
<reference evidence="5 6" key="1">
    <citation type="submission" date="2019-01" db="EMBL/GenBank/DDBJ databases">
        <title>Lactibacter flavus gen. nov., sp. nov., a novel bacterium of the family Propionibacteriaceae isolated from raw milk and dairy products.</title>
        <authorList>
            <person name="Huptas C."/>
            <person name="Wenning M."/>
            <person name="Breitenwieser F."/>
            <person name="Doll E."/>
            <person name="Von Neubeck M."/>
            <person name="Busse H.-J."/>
            <person name="Scherer S."/>
        </authorList>
    </citation>
    <scope>NUCLEOTIDE SEQUENCE [LARGE SCALE GENOMIC DNA]</scope>
    <source>
        <strain evidence="5 6">DSM 22130</strain>
    </source>
</reference>
<accession>A0A4Q9KNM6</accession>
<dbReference type="Gene3D" id="1.10.10.10">
    <property type="entry name" value="Winged helix-like DNA-binding domain superfamily/Winged helix DNA-binding domain"/>
    <property type="match status" value="1"/>
</dbReference>
<evidence type="ECO:0000259" key="4">
    <source>
        <dbReference type="PROSITE" id="PS50987"/>
    </source>
</evidence>
<evidence type="ECO:0000313" key="5">
    <source>
        <dbReference type="EMBL" id="TBT96163.1"/>
    </source>
</evidence>
<evidence type="ECO:0000256" key="1">
    <source>
        <dbReference type="ARBA" id="ARBA00023015"/>
    </source>
</evidence>
<dbReference type="PANTHER" id="PTHR33154">
    <property type="entry name" value="TRANSCRIPTIONAL REGULATOR, ARSR FAMILY"/>
    <property type="match status" value="1"/>
</dbReference>
<protein>
    <submittedName>
        <fullName evidence="5">Transcriptional regulator</fullName>
    </submittedName>
</protein>
<dbReference type="PROSITE" id="PS50987">
    <property type="entry name" value="HTH_ARSR_2"/>
    <property type="match status" value="1"/>
</dbReference>
<dbReference type="EMBL" id="SDMR01000001">
    <property type="protein sequence ID" value="TBT96163.1"/>
    <property type="molecule type" value="Genomic_DNA"/>
</dbReference>
<name>A0A4Q9KNM6_PROTD</name>
<dbReference type="InterPro" id="IPR051081">
    <property type="entry name" value="HTH_MetalResp_TranReg"/>
</dbReference>
<dbReference type="PANTHER" id="PTHR33154:SF18">
    <property type="entry name" value="ARSENICAL RESISTANCE OPERON REPRESSOR"/>
    <property type="match status" value="1"/>
</dbReference>
<comment type="caution">
    <text evidence="5">The sequence shown here is derived from an EMBL/GenBank/DDBJ whole genome shotgun (WGS) entry which is preliminary data.</text>
</comment>
<dbReference type="GO" id="GO:0003700">
    <property type="term" value="F:DNA-binding transcription factor activity"/>
    <property type="evidence" value="ECO:0007669"/>
    <property type="project" value="InterPro"/>
</dbReference>
<evidence type="ECO:0000256" key="3">
    <source>
        <dbReference type="ARBA" id="ARBA00023163"/>
    </source>
</evidence>
<gene>
    <name evidence="5" type="ORF">ET996_00365</name>
</gene>
<dbReference type="Proteomes" id="UP000291933">
    <property type="component" value="Unassembled WGS sequence"/>
</dbReference>
<keyword evidence="2" id="KW-0238">DNA-binding</keyword>
<keyword evidence="6" id="KW-1185">Reference proteome</keyword>
<dbReference type="RefSeq" id="WP_131170576.1">
    <property type="nucleotide sequence ID" value="NZ_FXTL01000001.1"/>
</dbReference>
<dbReference type="NCBIfam" id="NF033788">
    <property type="entry name" value="HTH_metalloreg"/>
    <property type="match status" value="1"/>
</dbReference>